<proteinExistence type="predicted"/>
<dbReference type="Gene3D" id="2.60.120.200">
    <property type="match status" value="1"/>
</dbReference>
<sequence length="1384" mass="155947">MAINPIVLVKILLQLSCMMVLLSPLIAETYYMSFDGVNGEFPADWLDRDSNDFTPALAEIRDGAFYMSRANTEESNLGIRRNAVYNGEQAWNWQDYTIETLWSESRQDARTHSTGLIARWQGMAAPEHGYYAYEENGQIIIGKGLPKDANVSAILASTQLSRSIHDHEVTRMTFSVQGNTLTAEIFAEVSEGEYTDSLGRVSVIDGSYNHGSAGVRCNFTYHSRSASFYSFAVDVSSSRLPMDSYDESFHGLDGTIPDAWSYVIENQNSPPVMEIRNNVLYAARENTPESNTGQRRCLVYQGENAALWQDYTVETFWSESRQDSSAHGTGLIARWQGYENEQGGYYAYESGGSIVIGKDLPAAIHSGSVLGSAVLSRSLADDEISRLVFTVNGQNLTAKLFAANTTTGEYSELLGSITVTDDSYVRGPPGIRAYFGYHGRHAEFRSFDVDVYHIDFGIRLHLPLEAASRTILDSELNAVGTHWPASILDQDNPETLDPTRYRVLGRYGNAIRYFADDRSYTRMDDLQLFETSTEELAVSVEVKIDSSEKNNFASLISNRSDSDTGGFALFLWGENFRFSFGDGQSRHDVWAPLDDLKDGYWHHVAVTFDRGIVTLCLDNVELFSEDTGVPAIASTSRNIFMAGYPLDTAGRDQYAFDGWLDEVCIGTQLDSLESYLERFNLNRDSYVPLAPDLDYTVQPIDGNEVFFGGEKVFHTFYGQPVPLTFLFKRNSDELIAGEPALVFYMPDEIELKLVHQSNHNEAAGGVSTSMTTVQTEERTWRRYQTTGIDLTDADGVGGWKQGPFISLALDALTSVDQAPIRYGLYYNGVEHDLTEATVKFLSPPPAVIPSEQGRFEAFGYFIMTAFAYPDENLWASTADLLYNIGLRGKGRFYSGSKGQVRVDFDSYLKKRGFTLYEIGLWGGPDQYDMASDPQTTTANYLSRKYGEVANLGQDEPVIFDFEPWSVPRKALEMDEMLANYADWMNLAAVPSKEEILASQERDWIDYWIHVSNDVYGAMAELVDTYHPDPDAPRVAYTYLFPYDDEEALYTRFWSIPKDPRLTEQYDLVDVHLLSLYHVNDRELFDQVQLSQTYLQNPIWGISAIARVSPAQDFATVENSLSPQRIEQKFVMTAALGMERQGIWPGRGWIDGAFLVSIGNASRFIWQYEQFYFDGIDASQQFNLTPNAELSHDAWAYTAHEYEGQQLVTVFNFTDHEITLNALEIDTQILQETTIEAHGYQSLLFGEPKSNTILDDFNEWIGQFDLSIDQQAPTANPSRDGINNMLKYAMNLNPVVPTLLSDRMQTSIFREAGTRYLEIVIRERIAMSFQTSTDLIGWTTVVPDQLTLVRTIIDHDLTGDGSTQLIRYRLKMNTDDQFVRLLIAD</sequence>
<reference evidence="1 2" key="1">
    <citation type="submission" date="2023-04" db="EMBL/GenBank/DDBJ databases">
        <title>A novel bacteria isolated from coastal sediment.</title>
        <authorList>
            <person name="Liu X.-J."/>
            <person name="Du Z.-J."/>
        </authorList>
    </citation>
    <scope>NUCLEOTIDE SEQUENCE [LARGE SCALE GENOMIC DNA]</scope>
    <source>
        <strain evidence="1 2">SDUM461004</strain>
    </source>
</reference>
<organism evidence="1 2">
    <name type="scientific">Thalassobacterium sedimentorum</name>
    <dbReference type="NCBI Taxonomy" id="3041258"/>
    <lineage>
        <taxon>Bacteria</taxon>
        <taxon>Pseudomonadati</taxon>
        <taxon>Verrucomicrobiota</taxon>
        <taxon>Opitutia</taxon>
        <taxon>Puniceicoccales</taxon>
        <taxon>Coraliomargaritaceae</taxon>
        <taxon>Thalassobacterium</taxon>
    </lineage>
</organism>
<dbReference type="SUPFAM" id="SSF49899">
    <property type="entry name" value="Concanavalin A-like lectins/glucanases"/>
    <property type="match status" value="1"/>
</dbReference>
<name>A0ABU1AGC6_9BACT</name>
<dbReference type="InterPro" id="IPR013320">
    <property type="entry name" value="ConA-like_dom_sf"/>
</dbReference>
<accession>A0ABU1AGC6</accession>
<evidence type="ECO:0000313" key="1">
    <source>
        <dbReference type="EMBL" id="MDQ8192816.1"/>
    </source>
</evidence>
<dbReference type="Pfam" id="PF13385">
    <property type="entry name" value="Laminin_G_3"/>
    <property type="match status" value="1"/>
</dbReference>
<protein>
    <submittedName>
        <fullName evidence="1">LamG domain-containing protein</fullName>
    </submittedName>
</protein>
<keyword evidence="2" id="KW-1185">Reference proteome</keyword>
<dbReference type="EMBL" id="JARXIC010000001">
    <property type="protein sequence ID" value="MDQ8192816.1"/>
    <property type="molecule type" value="Genomic_DNA"/>
</dbReference>
<comment type="caution">
    <text evidence="1">The sequence shown here is derived from an EMBL/GenBank/DDBJ whole genome shotgun (WGS) entry which is preliminary data.</text>
</comment>
<dbReference type="Proteomes" id="UP001243717">
    <property type="component" value="Unassembled WGS sequence"/>
</dbReference>
<evidence type="ECO:0000313" key="2">
    <source>
        <dbReference type="Proteomes" id="UP001243717"/>
    </source>
</evidence>
<gene>
    <name evidence="1" type="ORF">QEH59_00165</name>
</gene>